<proteinExistence type="predicted"/>
<accession>A0A7I4YZV3</accession>
<sequence length="148" mass="16670">MAGNYCIEQSRDFLPHPLHELAAKVTIRPPTVPDHEPPEIVHTPSKDQCEKKIGDVTGDGKLVERFFTIGESSVNSQDGINTGKESNNDATETMEQMKAGIFELVEQMKQMKRFMASGPHYIGKRIDEANYRLNRRVASLEVQGKKEK</sequence>
<dbReference type="WBParaSite" id="HCON_00165800-00001">
    <property type="protein sequence ID" value="HCON_00165800-00001"/>
    <property type="gene ID" value="HCON_00165800"/>
</dbReference>
<evidence type="ECO:0000313" key="3">
    <source>
        <dbReference type="WBParaSite" id="HCON_00165800-00001"/>
    </source>
</evidence>
<evidence type="ECO:0000313" key="2">
    <source>
        <dbReference type="Proteomes" id="UP000025227"/>
    </source>
</evidence>
<name>A0A7I4YZV3_HAECO</name>
<dbReference type="AlphaFoldDB" id="A0A7I4YZV3"/>
<feature type="region of interest" description="Disordered" evidence="1">
    <location>
        <begin position="29"/>
        <end position="52"/>
    </location>
</feature>
<protein>
    <submittedName>
        <fullName evidence="3">Uncharacterized protein</fullName>
    </submittedName>
</protein>
<organism evidence="2 3">
    <name type="scientific">Haemonchus contortus</name>
    <name type="common">Barber pole worm</name>
    <dbReference type="NCBI Taxonomy" id="6289"/>
    <lineage>
        <taxon>Eukaryota</taxon>
        <taxon>Metazoa</taxon>
        <taxon>Ecdysozoa</taxon>
        <taxon>Nematoda</taxon>
        <taxon>Chromadorea</taxon>
        <taxon>Rhabditida</taxon>
        <taxon>Rhabditina</taxon>
        <taxon>Rhabditomorpha</taxon>
        <taxon>Strongyloidea</taxon>
        <taxon>Trichostrongylidae</taxon>
        <taxon>Haemonchus</taxon>
    </lineage>
</organism>
<dbReference type="OrthoDB" id="5890748at2759"/>
<feature type="compositionally biased region" description="Basic and acidic residues" evidence="1">
    <location>
        <begin position="33"/>
        <end position="52"/>
    </location>
</feature>
<keyword evidence="2" id="KW-1185">Reference proteome</keyword>
<dbReference type="Proteomes" id="UP000025227">
    <property type="component" value="Unplaced"/>
</dbReference>
<evidence type="ECO:0000256" key="1">
    <source>
        <dbReference type="SAM" id="MobiDB-lite"/>
    </source>
</evidence>
<reference evidence="3" key="1">
    <citation type="submission" date="2020-12" db="UniProtKB">
        <authorList>
            <consortium name="WormBaseParasite"/>
        </authorList>
    </citation>
    <scope>IDENTIFICATION</scope>
    <source>
        <strain evidence="3">MHco3</strain>
    </source>
</reference>
<dbReference type="OMA" id="VERMMLM"/>